<evidence type="ECO:0000313" key="2">
    <source>
        <dbReference type="EMBL" id="MBB6430511.1"/>
    </source>
</evidence>
<name>A0A7X0H746_9BACT</name>
<comment type="caution">
    <text evidence="2">The sequence shown here is derived from an EMBL/GenBank/DDBJ whole genome shotgun (WGS) entry which is preliminary data.</text>
</comment>
<reference evidence="2 3" key="1">
    <citation type="submission" date="2020-08" db="EMBL/GenBank/DDBJ databases">
        <title>Genomic Encyclopedia of Type Strains, Phase IV (KMG-IV): sequencing the most valuable type-strain genomes for metagenomic binning, comparative biology and taxonomic classification.</title>
        <authorList>
            <person name="Goeker M."/>
        </authorList>
    </citation>
    <scope>NUCLEOTIDE SEQUENCE [LARGE SCALE GENOMIC DNA]</scope>
    <source>
        <strain evidence="2 3">DSM 103725</strain>
    </source>
</reference>
<evidence type="ECO:0000256" key="1">
    <source>
        <dbReference type="SAM" id="MobiDB-lite"/>
    </source>
</evidence>
<accession>A0A7X0H746</accession>
<evidence type="ECO:0000313" key="3">
    <source>
        <dbReference type="Proteomes" id="UP000541810"/>
    </source>
</evidence>
<dbReference type="Proteomes" id="UP000541810">
    <property type="component" value="Unassembled WGS sequence"/>
</dbReference>
<protein>
    <submittedName>
        <fullName evidence="2">Uncharacterized protein</fullName>
    </submittedName>
</protein>
<keyword evidence="3" id="KW-1185">Reference proteome</keyword>
<feature type="region of interest" description="Disordered" evidence="1">
    <location>
        <begin position="1"/>
        <end position="28"/>
    </location>
</feature>
<sequence length="41" mass="4565">MSCSFRSANNVTDSLMDDEASPTSEKPALSFWMSASTSRYR</sequence>
<organism evidence="2 3">
    <name type="scientific">Algisphaera agarilytica</name>
    <dbReference type="NCBI Taxonomy" id="1385975"/>
    <lineage>
        <taxon>Bacteria</taxon>
        <taxon>Pseudomonadati</taxon>
        <taxon>Planctomycetota</taxon>
        <taxon>Phycisphaerae</taxon>
        <taxon>Phycisphaerales</taxon>
        <taxon>Phycisphaeraceae</taxon>
        <taxon>Algisphaera</taxon>
    </lineage>
</organism>
<feature type="compositionally biased region" description="Polar residues" evidence="1">
    <location>
        <begin position="1"/>
        <end position="13"/>
    </location>
</feature>
<gene>
    <name evidence="2" type="ORF">HNQ40_002317</name>
</gene>
<dbReference type="EMBL" id="JACHGY010000001">
    <property type="protein sequence ID" value="MBB6430511.1"/>
    <property type="molecule type" value="Genomic_DNA"/>
</dbReference>
<dbReference type="AlphaFoldDB" id="A0A7X0H746"/>
<proteinExistence type="predicted"/>